<organism evidence="2">
    <name type="scientific">Sphingomonas psychrotolerans</name>
    <dbReference type="NCBI Taxonomy" id="1327635"/>
    <lineage>
        <taxon>Bacteria</taxon>
        <taxon>Pseudomonadati</taxon>
        <taxon>Pseudomonadota</taxon>
        <taxon>Alphaproteobacteria</taxon>
        <taxon>Sphingomonadales</taxon>
        <taxon>Sphingomonadaceae</taxon>
        <taxon>Sphingomonas</taxon>
    </lineage>
</organism>
<dbReference type="Pfam" id="PF13524">
    <property type="entry name" value="Glyco_trans_1_2"/>
    <property type="match status" value="1"/>
</dbReference>
<reference evidence="2" key="1">
    <citation type="submission" date="2022-04" db="EMBL/GenBank/DDBJ databases">
        <title>Tomato heritable bacteria conferring resistance against bacterial wilt.</title>
        <authorList>
            <person name="Yin J."/>
        </authorList>
    </citation>
    <scope>NUCLEOTIDE SEQUENCE</scope>
    <source>
        <strain evidence="2">Cra20</strain>
    </source>
</reference>
<evidence type="ECO:0000313" key="2">
    <source>
        <dbReference type="EMBL" id="MDT8760058.1"/>
    </source>
</evidence>
<protein>
    <submittedName>
        <fullName evidence="2">Glycosyltransferase</fullName>
    </submittedName>
</protein>
<sequence length="360" mass="41323">MRIFQNFDVYPQYLEQRRQGMSLSTYASVREHLMVDRFIAVHMLQPVLEEAEEAAFAVGRDAISQRDWARSQGMSERSSLHEILLAQIEHHRTEVFYNLDAMRFRSDFARTLPGCVKRSIAWRAGPSGKADFGAYDLIVCNFESILQSFRERGWRAAWFYPAFDPVMSDYAVTSDRTWDVVFVGSYSRYHTRRASILTMVAGLGAHYKVKVCLQRSMLTQLAEIFPRWVPLLGPHRVRRDIAEVAEDAVYGRDLYRLFSRAKIVVNGAIDMAGPDRGNIRCWEALGCRALMLSDRGIYPRGFESGNTIQTYDSVDDLTEKVAWLLTDTASRERIADAGYAMIHSQYSKAQQWHDFQQLAA</sequence>
<comment type="caution">
    <text evidence="2">The sequence shown here is derived from an EMBL/GenBank/DDBJ whole genome shotgun (WGS) entry which is preliminary data.</text>
</comment>
<dbReference type="InterPro" id="IPR055259">
    <property type="entry name" value="YkvP/CgeB_Glyco_trans-like"/>
</dbReference>
<dbReference type="EMBL" id="JALMLT010000004">
    <property type="protein sequence ID" value="MDT8760058.1"/>
    <property type="molecule type" value="Genomic_DNA"/>
</dbReference>
<feature type="domain" description="Spore protein YkvP/CgeB glycosyl transferase-like" evidence="1">
    <location>
        <begin position="243"/>
        <end position="355"/>
    </location>
</feature>
<gene>
    <name evidence="2" type="ORF">MZO42_15255</name>
</gene>
<name>A0ABU3N6P3_9SPHN</name>
<evidence type="ECO:0000259" key="1">
    <source>
        <dbReference type="Pfam" id="PF13524"/>
    </source>
</evidence>
<proteinExistence type="predicted"/>
<accession>A0ABU3N6P3</accession>